<evidence type="ECO:0000256" key="1">
    <source>
        <dbReference type="SAM" id="MobiDB-lite"/>
    </source>
</evidence>
<dbReference type="Proteomes" id="UP000887561">
    <property type="component" value="Unplaced"/>
</dbReference>
<dbReference type="WBParaSite" id="scaffold12280_cov180.g16179">
    <property type="protein sequence ID" value="scaffold12280_cov180.g16179"/>
    <property type="gene ID" value="scaffold12280_cov180.g16179"/>
</dbReference>
<dbReference type="AlphaFoldDB" id="A0A915LKE5"/>
<sequence length="229" mass="25031">MLFGLLYKTFFGSKSKNGDSSSENLIENNVNESVGNVDENSVDMVSDSGSHSYNESVGIIDENSVSVSSSHSSSSSSRSKSRSPSRSPSRSSRSRSSSSDSSMDKNINDKPSNPIISEPSSSNSLQKYGKASYPMKRVRFANQRYSPYNRSVRVHKSGNIINKVPTVRIGFAPPVSVNTVRHVFPFPPPVAVPSPPPPPPFLIKENNIVMDENKNVVEKNKEDVGYTNI</sequence>
<feature type="region of interest" description="Disordered" evidence="1">
    <location>
        <begin position="13"/>
        <end position="130"/>
    </location>
</feature>
<proteinExistence type="predicted"/>
<organism evidence="2 3">
    <name type="scientific">Meloidogyne javanica</name>
    <name type="common">Root-knot nematode worm</name>
    <dbReference type="NCBI Taxonomy" id="6303"/>
    <lineage>
        <taxon>Eukaryota</taxon>
        <taxon>Metazoa</taxon>
        <taxon>Ecdysozoa</taxon>
        <taxon>Nematoda</taxon>
        <taxon>Chromadorea</taxon>
        <taxon>Rhabditida</taxon>
        <taxon>Tylenchina</taxon>
        <taxon>Tylenchomorpha</taxon>
        <taxon>Tylenchoidea</taxon>
        <taxon>Meloidogynidae</taxon>
        <taxon>Meloidogyninae</taxon>
        <taxon>Meloidogyne</taxon>
        <taxon>Meloidogyne incognita group</taxon>
    </lineage>
</organism>
<feature type="compositionally biased region" description="Polar residues" evidence="1">
    <location>
        <begin position="13"/>
        <end position="34"/>
    </location>
</feature>
<feature type="compositionally biased region" description="Low complexity" evidence="1">
    <location>
        <begin position="111"/>
        <end position="124"/>
    </location>
</feature>
<feature type="compositionally biased region" description="Low complexity" evidence="1">
    <location>
        <begin position="64"/>
        <end position="101"/>
    </location>
</feature>
<protein>
    <submittedName>
        <fullName evidence="3">Uncharacterized protein</fullName>
    </submittedName>
</protein>
<name>A0A915LKE5_MELJA</name>
<reference evidence="3" key="1">
    <citation type="submission" date="2022-11" db="UniProtKB">
        <authorList>
            <consortium name="WormBaseParasite"/>
        </authorList>
    </citation>
    <scope>IDENTIFICATION</scope>
</reference>
<evidence type="ECO:0000313" key="3">
    <source>
        <dbReference type="WBParaSite" id="scaffold12280_cov180.g16179"/>
    </source>
</evidence>
<accession>A0A915LKE5</accession>
<evidence type="ECO:0000313" key="2">
    <source>
        <dbReference type="Proteomes" id="UP000887561"/>
    </source>
</evidence>
<keyword evidence="2" id="KW-1185">Reference proteome</keyword>